<evidence type="ECO:0000313" key="10">
    <source>
        <dbReference type="EMBL" id="RVW50310.1"/>
    </source>
</evidence>
<comment type="subcellular location">
    <subcellularLocation>
        <location evidence="1">Membrane</location>
        <topology evidence="1">Multi-pass membrane protein</topology>
    </subcellularLocation>
</comment>
<evidence type="ECO:0000256" key="3">
    <source>
        <dbReference type="ARBA" id="ARBA00022448"/>
    </source>
</evidence>
<dbReference type="InterPro" id="IPR004648">
    <property type="entry name" value="Oligpept_transpt"/>
</dbReference>
<evidence type="ECO:0000313" key="11">
    <source>
        <dbReference type="Proteomes" id="UP000288805"/>
    </source>
</evidence>
<evidence type="ECO:0000256" key="7">
    <source>
        <dbReference type="ARBA" id="ARBA00022989"/>
    </source>
</evidence>
<dbReference type="GO" id="GO:0016020">
    <property type="term" value="C:membrane"/>
    <property type="evidence" value="ECO:0007669"/>
    <property type="project" value="UniProtKB-SubCell"/>
</dbReference>
<comment type="caution">
    <text evidence="10">The sequence shown here is derived from an EMBL/GenBank/DDBJ whole genome shotgun (WGS) entry which is preliminary data.</text>
</comment>
<keyword evidence="3" id="KW-0813">Transport</keyword>
<evidence type="ECO:0000256" key="5">
    <source>
        <dbReference type="ARBA" id="ARBA00022856"/>
    </source>
</evidence>
<feature type="transmembrane region" description="Helical" evidence="9">
    <location>
        <begin position="59"/>
        <end position="79"/>
    </location>
</feature>
<keyword evidence="6" id="KW-0653">Protein transport</keyword>
<reference evidence="10 11" key="1">
    <citation type="journal article" date="2018" name="PLoS Genet.">
        <title>Population sequencing reveals clonal diversity and ancestral inbreeding in the grapevine cultivar Chardonnay.</title>
        <authorList>
            <person name="Roach M.J."/>
            <person name="Johnson D.L."/>
            <person name="Bohlmann J."/>
            <person name="van Vuuren H.J."/>
            <person name="Jones S.J."/>
            <person name="Pretorius I.S."/>
            <person name="Schmidt S.A."/>
            <person name="Borneman A.R."/>
        </authorList>
    </citation>
    <scope>NUCLEOTIDE SEQUENCE [LARGE SCALE GENOMIC DNA]</scope>
    <source>
        <strain evidence="11">cv. Chardonnay</strain>
        <tissue evidence="10">Leaf</tissue>
    </source>
</reference>
<feature type="transmembrane region" description="Helical" evidence="9">
    <location>
        <begin position="27"/>
        <end position="47"/>
    </location>
</feature>
<dbReference type="EMBL" id="QGNW01001203">
    <property type="protein sequence ID" value="RVW50310.1"/>
    <property type="molecule type" value="Genomic_DNA"/>
</dbReference>
<evidence type="ECO:0000256" key="2">
    <source>
        <dbReference type="ARBA" id="ARBA00005484"/>
    </source>
</evidence>
<protein>
    <submittedName>
        <fullName evidence="10">Oligopeptide transporter 1</fullName>
    </submittedName>
</protein>
<comment type="similarity">
    <text evidence="2">Belongs to the oligopeptide OPT transporter (TC 2.A.67.1) family.</text>
</comment>
<keyword evidence="8 9" id="KW-0472">Membrane</keyword>
<name>A0A438ERI7_VITVI</name>
<gene>
    <name evidence="10" type="primary">OPT1_9</name>
    <name evidence="10" type="ORF">CK203_081180</name>
</gene>
<evidence type="ECO:0000256" key="8">
    <source>
        <dbReference type="ARBA" id="ARBA00023136"/>
    </source>
</evidence>
<dbReference type="GO" id="GO:0015031">
    <property type="term" value="P:protein transport"/>
    <property type="evidence" value="ECO:0007669"/>
    <property type="project" value="UniProtKB-KW"/>
</dbReference>
<dbReference type="PANTHER" id="PTHR22601">
    <property type="entry name" value="ISP4 LIKE PROTEIN"/>
    <property type="match status" value="1"/>
</dbReference>
<feature type="transmembrane region" description="Helical" evidence="9">
    <location>
        <begin position="212"/>
        <end position="231"/>
    </location>
</feature>
<organism evidence="10 11">
    <name type="scientific">Vitis vinifera</name>
    <name type="common">Grape</name>
    <dbReference type="NCBI Taxonomy" id="29760"/>
    <lineage>
        <taxon>Eukaryota</taxon>
        <taxon>Viridiplantae</taxon>
        <taxon>Streptophyta</taxon>
        <taxon>Embryophyta</taxon>
        <taxon>Tracheophyta</taxon>
        <taxon>Spermatophyta</taxon>
        <taxon>Magnoliopsida</taxon>
        <taxon>eudicotyledons</taxon>
        <taxon>Gunneridae</taxon>
        <taxon>Pentapetalae</taxon>
        <taxon>rosids</taxon>
        <taxon>Vitales</taxon>
        <taxon>Vitaceae</taxon>
        <taxon>Viteae</taxon>
        <taxon>Vitis</taxon>
    </lineage>
</organism>
<dbReference type="Pfam" id="PF03169">
    <property type="entry name" value="OPT"/>
    <property type="match status" value="1"/>
</dbReference>
<dbReference type="GO" id="GO:0035673">
    <property type="term" value="F:oligopeptide transmembrane transporter activity"/>
    <property type="evidence" value="ECO:0007669"/>
    <property type="project" value="InterPro"/>
</dbReference>
<evidence type="ECO:0000256" key="9">
    <source>
        <dbReference type="SAM" id="Phobius"/>
    </source>
</evidence>
<proteinExistence type="inferred from homology"/>
<evidence type="ECO:0000256" key="6">
    <source>
        <dbReference type="ARBA" id="ARBA00022927"/>
    </source>
</evidence>
<keyword evidence="7 9" id="KW-1133">Transmembrane helix</keyword>
<keyword evidence="5" id="KW-0571">Peptide transport</keyword>
<keyword evidence="4 9" id="KW-0812">Transmembrane</keyword>
<evidence type="ECO:0000256" key="1">
    <source>
        <dbReference type="ARBA" id="ARBA00004141"/>
    </source>
</evidence>
<dbReference type="NCBIfam" id="TIGR00728">
    <property type="entry name" value="OPT_sfam"/>
    <property type="match status" value="1"/>
</dbReference>
<feature type="transmembrane region" description="Helical" evidence="9">
    <location>
        <begin position="143"/>
        <end position="161"/>
    </location>
</feature>
<dbReference type="AlphaFoldDB" id="A0A438ERI7"/>
<evidence type="ECO:0000256" key="4">
    <source>
        <dbReference type="ARBA" id="ARBA00022692"/>
    </source>
</evidence>
<dbReference type="InterPro" id="IPR004813">
    <property type="entry name" value="OPT"/>
</dbReference>
<accession>A0A438ERI7</accession>
<sequence length="318" mass="35458">MWSKTRAAVGDQFGDMHTRLMKKNYKIVPQWWFFIILTILLGLAFLACEGFNKQLQLPWWGIPPCCALALFFTLPIGIITATTNQASSFTGQPGLNVITQLIIGYIYPGKPLENATFKTYGYISMVQALTFLSDFKLGHYMKLVGTLVSSSAYFGTAWWLLTSVENICQPDLLPEGSPWTCPGDDVFFNASVIWGVAGPLRMFARLGLYPEMNWFFLVGLLASVPVWLLSLKYPDKKWIKLINMPIIFGATGNMPPAKSVHLFMWGAVGLDFNFYVNRECTRTGIYGVGWWGLEADDHYPLASCSTAPGIVVDGCPTL</sequence>
<dbReference type="Proteomes" id="UP000288805">
    <property type="component" value="Unassembled WGS sequence"/>
</dbReference>